<proteinExistence type="predicted"/>
<protein>
    <submittedName>
        <fullName evidence="1">Uncharacterized protein</fullName>
    </submittedName>
</protein>
<keyword evidence="2" id="KW-1185">Reference proteome</keyword>
<dbReference type="AlphaFoldDB" id="A0A822Y212"/>
<name>A0A822Y212_NELNU</name>
<reference evidence="1 2" key="1">
    <citation type="journal article" date="2020" name="Mol. Biol. Evol.">
        <title>Distinct Expression and Methylation Patterns for Genes with Different Fates following a Single Whole-Genome Duplication in Flowering Plants.</title>
        <authorList>
            <person name="Shi T."/>
            <person name="Rahmani R.S."/>
            <person name="Gugger P.F."/>
            <person name="Wang M."/>
            <person name="Li H."/>
            <person name="Zhang Y."/>
            <person name="Li Z."/>
            <person name="Wang Q."/>
            <person name="Van de Peer Y."/>
            <person name="Marchal K."/>
            <person name="Chen J."/>
        </authorList>
    </citation>
    <scope>NUCLEOTIDE SEQUENCE [LARGE SCALE GENOMIC DNA]</scope>
    <source>
        <tissue evidence="1">Leaf</tissue>
    </source>
</reference>
<comment type="caution">
    <text evidence="1">The sequence shown here is derived from an EMBL/GenBank/DDBJ whole genome shotgun (WGS) entry which is preliminary data.</text>
</comment>
<evidence type="ECO:0000313" key="2">
    <source>
        <dbReference type="Proteomes" id="UP000607653"/>
    </source>
</evidence>
<dbReference type="Proteomes" id="UP000607653">
    <property type="component" value="Unassembled WGS sequence"/>
</dbReference>
<accession>A0A822Y212</accession>
<organism evidence="1 2">
    <name type="scientific">Nelumbo nucifera</name>
    <name type="common">Sacred lotus</name>
    <dbReference type="NCBI Taxonomy" id="4432"/>
    <lineage>
        <taxon>Eukaryota</taxon>
        <taxon>Viridiplantae</taxon>
        <taxon>Streptophyta</taxon>
        <taxon>Embryophyta</taxon>
        <taxon>Tracheophyta</taxon>
        <taxon>Spermatophyta</taxon>
        <taxon>Magnoliopsida</taxon>
        <taxon>Proteales</taxon>
        <taxon>Nelumbonaceae</taxon>
        <taxon>Nelumbo</taxon>
    </lineage>
</organism>
<dbReference type="EMBL" id="DUZY01000002">
    <property type="protein sequence ID" value="DAD26292.1"/>
    <property type="molecule type" value="Genomic_DNA"/>
</dbReference>
<sequence length="111" mass="12822">MNIFFGKRMFHVASCSVYMYLGEGQKVNWVVKEGKRSDPEFSTQHDGFGSKRFHIFFSLTSAHGQISASRPLAHDPNKPLQESIETFNIWYNLRKTKYKVGYITTKVPNQS</sequence>
<evidence type="ECO:0000313" key="1">
    <source>
        <dbReference type="EMBL" id="DAD26292.1"/>
    </source>
</evidence>
<gene>
    <name evidence="1" type="ORF">HUJ06_027760</name>
</gene>